<sequence>MTEYDRLQQEPDTRDSLAAMASRVSMRTVSQDSSEDTAATQPLPPSFIPTATGRIRPVTGAFPPVQADAATSSREARFVQSSSNISLRRTEPIVIESSAASVPRRVSSDPRPVA</sequence>
<accession>A0A7J5TGH4</accession>
<gene>
    <name evidence="2" type="ORF">GBB04_08190</name>
</gene>
<evidence type="ECO:0000313" key="3">
    <source>
        <dbReference type="Proteomes" id="UP000429211"/>
    </source>
</evidence>
<feature type="region of interest" description="Disordered" evidence="1">
    <location>
        <begin position="21"/>
        <end position="60"/>
    </location>
</feature>
<dbReference type="Proteomes" id="UP000429211">
    <property type="component" value="Unassembled WGS sequence"/>
</dbReference>
<evidence type="ECO:0000256" key="1">
    <source>
        <dbReference type="SAM" id="MobiDB-lite"/>
    </source>
</evidence>
<dbReference type="EMBL" id="WDPD01000009">
    <property type="protein sequence ID" value="KAB7460244.1"/>
    <property type="molecule type" value="Genomic_DNA"/>
</dbReference>
<reference evidence="2 3" key="1">
    <citation type="journal article" date="2019" name="Nat. Med.">
        <title>A library of human gut bacterial isolates paired with longitudinal multiomics data enables mechanistic microbiome research.</title>
        <authorList>
            <person name="Poyet M."/>
            <person name="Groussin M."/>
            <person name="Gibbons S.M."/>
            <person name="Avila-Pacheco J."/>
            <person name="Jiang X."/>
            <person name="Kearney S.M."/>
            <person name="Perrotta A.R."/>
            <person name="Berdy B."/>
            <person name="Zhao S."/>
            <person name="Lieberman T.D."/>
            <person name="Swanson P.K."/>
            <person name="Smith M."/>
            <person name="Roesemann S."/>
            <person name="Alexander J.E."/>
            <person name="Rich S.A."/>
            <person name="Livny J."/>
            <person name="Vlamakis H."/>
            <person name="Clish C."/>
            <person name="Bullock K."/>
            <person name="Deik A."/>
            <person name="Scott J."/>
            <person name="Pierce K.A."/>
            <person name="Xavier R.J."/>
            <person name="Alm E.J."/>
        </authorList>
    </citation>
    <scope>NUCLEOTIDE SEQUENCE [LARGE SCALE GENOMIC DNA]</scope>
    <source>
        <strain evidence="2 3">BIOML-A2</strain>
    </source>
</reference>
<protein>
    <submittedName>
        <fullName evidence="2">Uncharacterized protein</fullName>
    </submittedName>
</protein>
<organism evidence="2 3">
    <name type="scientific">Bifidobacterium dentium</name>
    <dbReference type="NCBI Taxonomy" id="1689"/>
    <lineage>
        <taxon>Bacteria</taxon>
        <taxon>Bacillati</taxon>
        <taxon>Actinomycetota</taxon>
        <taxon>Actinomycetes</taxon>
        <taxon>Bifidobacteriales</taxon>
        <taxon>Bifidobacteriaceae</taxon>
        <taxon>Bifidobacterium</taxon>
    </lineage>
</organism>
<feature type="compositionally biased region" description="Polar residues" evidence="1">
    <location>
        <begin position="25"/>
        <end position="40"/>
    </location>
</feature>
<name>A0A7J5TGH4_9BIFI</name>
<dbReference type="AlphaFoldDB" id="A0A7J5TGH4"/>
<comment type="caution">
    <text evidence="2">The sequence shown here is derived from an EMBL/GenBank/DDBJ whole genome shotgun (WGS) entry which is preliminary data.</text>
</comment>
<dbReference type="RefSeq" id="WP_129880059.1">
    <property type="nucleotide sequence ID" value="NZ_RCXJ01000008.1"/>
</dbReference>
<evidence type="ECO:0000313" key="2">
    <source>
        <dbReference type="EMBL" id="KAB7460244.1"/>
    </source>
</evidence>
<proteinExistence type="predicted"/>